<keyword evidence="2" id="KW-1185">Reference proteome</keyword>
<dbReference type="HOGENOM" id="CLU_2040561_0_0_1"/>
<gene>
    <name evidence="1" type="primary">Dwil\GK15344</name>
    <name evidence="1" type="ORF">Dwil_GK15344</name>
</gene>
<dbReference type="STRING" id="7260.B4MUN6"/>
<dbReference type="AlphaFoldDB" id="B4MUN6"/>
<proteinExistence type="predicted"/>
<protein>
    <submittedName>
        <fullName evidence="1">Uncharacterized protein</fullName>
    </submittedName>
</protein>
<dbReference type="PhylomeDB" id="B4MUN6"/>
<reference evidence="1 2" key="1">
    <citation type="journal article" date="2007" name="Nature">
        <title>Evolution of genes and genomes on the Drosophila phylogeny.</title>
        <authorList>
            <consortium name="Drosophila 12 Genomes Consortium"/>
            <person name="Clark A.G."/>
            <person name="Eisen M.B."/>
            <person name="Smith D.R."/>
            <person name="Bergman C.M."/>
            <person name="Oliver B."/>
            <person name="Markow T.A."/>
            <person name="Kaufman T.C."/>
            <person name="Kellis M."/>
            <person name="Gelbart W."/>
            <person name="Iyer V.N."/>
            <person name="Pollard D.A."/>
            <person name="Sackton T.B."/>
            <person name="Larracuente A.M."/>
            <person name="Singh N.D."/>
            <person name="Abad J.P."/>
            <person name="Abt D.N."/>
            <person name="Adryan B."/>
            <person name="Aguade M."/>
            <person name="Akashi H."/>
            <person name="Anderson W.W."/>
            <person name="Aquadro C.F."/>
            <person name="Ardell D.H."/>
            <person name="Arguello R."/>
            <person name="Artieri C.G."/>
            <person name="Barbash D.A."/>
            <person name="Barker D."/>
            <person name="Barsanti P."/>
            <person name="Batterham P."/>
            <person name="Batzoglou S."/>
            <person name="Begun D."/>
            <person name="Bhutkar A."/>
            <person name="Blanco E."/>
            <person name="Bosak S.A."/>
            <person name="Bradley R.K."/>
            <person name="Brand A.D."/>
            <person name="Brent M.R."/>
            <person name="Brooks A.N."/>
            <person name="Brown R.H."/>
            <person name="Butlin R.K."/>
            <person name="Caggese C."/>
            <person name="Calvi B.R."/>
            <person name="Bernardo de Carvalho A."/>
            <person name="Caspi A."/>
            <person name="Castrezana S."/>
            <person name="Celniker S.E."/>
            <person name="Chang J.L."/>
            <person name="Chapple C."/>
            <person name="Chatterji S."/>
            <person name="Chinwalla A."/>
            <person name="Civetta A."/>
            <person name="Clifton S.W."/>
            <person name="Comeron J.M."/>
            <person name="Costello J.C."/>
            <person name="Coyne J.A."/>
            <person name="Daub J."/>
            <person name="David R.G."/>
            <person name="Delcher A.L."/>
            <person name="Delehaunty K."/>
            <person name="Do C.B."/>
            <person name="Ebling H."/>
            <person name="Edwards K."/>
            <person name="Eickbush T."/>
            <person name="Evans J.D."/>
            <person name="Filipski A."/>
            <person name="Findeiss S."/>
            <person name="Freyhult E."/>
            <person name="Fulton L."/>
            <person name="Fulton R."/>
            <person name="Garcia A.C."/>
            <person name="Gardiner A."/>
            <person name="Garfield D.A."/>
            <person name="Garvin B.E."/>
            <person name="Gibson G."/>
            <person name="Gilbert D."/>
            <person name="Gnerre S."/>
            <person name="Godfrey J."/>
            <person name="Good R."/>
            <person name="Gotea V."/>
            <person name="Gravely B."/>
            <person name="Greenberg A.J."/>
            <person name="Griffiths-Jones S."/>
            <person name="Gross S."/>
            <person name="Guigo R."/>
            <person name="Gustafson E.A."/>
            <person name="Haerty W."/>
            <person name="Hahn M.W."/>
            <person name="Halligan D.L."/>
            <person name="Halpern A.L."/>
            <person name="Halter G.M."/>
            <person name="Han M.V."/>
            <person name="Heger A."/>
            <person name="Hillier L."/>
            <person name="Hinrichs A.S."/>
            <person name="Holmes I."/>
            <person name="Hoskins R.A."/>
            <person name="Hubisz M.J."/>
            <person name="Hultmark D."/>
            <person name="Huntley M.A."/>
            <person name="Jaffe D.B."/>
            <person name="Jagadeeshan S."/>
            <person name="Jeck W.R."/>
            <person name="Johnson J."/>
            <person name="Jones C.D."/>
            <person name="Jordan W.C."/>
            <person name="Karpen G.H."/>
            <person name="Kataoka E."/>
            <person name="Keightley P.D."/>
            <person name="Kheradpour P."/>
            <person name="Kirkness E.F."/>
            <person name="Koerich L.B."/>
            <person name="Kristiansen K."/>
            <person name="Kudrna D."/>
            <person name="Kulathinal R.J."/>
            <person name="Kumar S."/>
            <person name="Kwok R."/>
            <person name="Lander E."/>
            <person name="Langley C.H."/>
            <person name="Lapoint R."/>
            <person name="Lazzaro B.P."/>
            <person name="Lee S.J."/>
            <person name="Levesque L."/>
            <person name="Li R."/>
            <person name="Lin C.F."/>
            <person name="Lin M.F."/>
            <person name="Lindblad-Toh K."/>
            <person name="Llopart A."/>
            <person name="Long M."/>
            <person name="Low L."/>
            <person name="Lozovsky E."/>
            <person name="Lu J."/>
            <person name="Luo M."/>
            <person name="Machado C.A."/>
            <person name="Makalowski W."/>
            <person name="Marzo M."/>
            <person name="Matsuda M."/>
            <person name="Matzkin L."/>
            <person name="McAllister B."/>
            <person name="McBride C.S."/>
            <person name="McKernan B."/>
            <person name="McKernan K."/>
            <person name="Mendez-Lago M."/>
            <person name="Minx P."/>
            <person name="Mollenhauer M.U."/>
            <person name="Montooth K."/>
            <person name="Mount S.M."/>
            <person name="Mu X."/>
            <person name="Myers E."/>
            <person name="Negre B."/>
            <person name="Newfeld S."/>
            <person name="Nielsen R."/>
            <person name="Noor M.A."/>
            <person name="O'Grady P."/>
            <person name="Pachter L."/>
            <person name="Papaceit M."/>
            <person name="Parisi M.J."/>
            <person name="Parisi M."/>
            <person name="Parts L."/>
            <person name="Pedersen J.S."/>
            <person name="Pesole G."/>
            <person name="Phillippy A.M."/>
            <person name="Ponting C.P."/>
            <person name="Pop M."/>
            <person name="Porcelli D."/>
            <person name="Powell J.R."/>
            <person name="Prohaska S."/>
            <person name="Pruitt K."/>
            <person name="Puig M."/>
            <person name="Quesneville H."/>
            <person name="Ram K.R."/>
            <person name="Rand D."/>
            <person name="Rasmussen M.D."/>
            <person name="Reed L.K."/>
            <person name="Reenan R."/>
            <person name="Reily A."/>
            <person name="Remington K.A."/>
            <person name="Rieger T.T."/>
            <person name="Ritchie M.G."/>
            <person name="Robin C."/>
            <person name="Rogers Y.H."/>
            <person name="Rohde C."/>
            <person name="Rozas J."/>
            <person name="Rubenfield M.J."/>
            <person name="Ruiz A."/>
            <person name="Russo S."/>
            <person name="Salzberg S.L."/>
            <person name="Sanchez-Gracia A."/>
            <person name="Saranga D.J."/>
            <person name="Sato H."/>
            <person name="Schaeffer S.W."/>
            <person name="Schatz M.C."/>
            <person name="Schlenke T."/>
            <person name="Schwartz R."/>
            <person name="Segarra C."/>
            <person name="Singh R.S."/>
            <person name="Sirot L."/>
            <person name="Sirota M."/>
            <person name="Sisneros N.B."/>
            <person name="Smith C.D."/>
            <person name="Smith T.F."/>
            <person name="Spieth J."/>
            <person name="Stage D.E."/>
            <person name="Stark A."/>
            <person name="Stephan W."/>
            <person name="Strausberg R.L."/>
            <person name="Strempel S."/>
            <person name="Sturgill D."/>
            <person name="Sutton G."/>
            <person name="Sutton G.G."/>
            <person name="Tao W."/>
            <person name="Teichmann S."/>
            <person name="Tobari Y.N."/>
            <person name="Tomimura Y."/>
            <person name="Tsolas J.M."/>
            <person name="Valente V.L."/>
            <person name="Venter E."/>
            <person name="Venter J.C."/>
            <person name="Vicario S."/>
            <person name="Vieira F.G."/>
            <person name="Vilella A.J."/>
            <person name="Villasante A."/>
            <person name="Walenz B."/>
            <person name="Wang J."/>
            <person name="Wasserman M."/>
            <person name="Watts T."/>
            <person name="Wilson D."/>
            <person name="Wilson R.K."/>
            <person name="Wing R.A."/>
            <person name="Wolfner M.F."/>
            <person name="Wong A."/>
            <person name="Wong G.K."/>
            <person name="Wu C.I."/>
            <person name="Wu G."/>
            <person name="Yamamoto D."/>
            <person name="Yang H.P."/>
            <person name="Yang S.P."/>
            <person name="Yorke J.A."/>
            <person name="Yoshida K."/>
            <person name="Zdobnov E."/>
            <person name="Zhang P."/>
            <person name="Zhang Y."/>
            <person name="Zimin A.V."/>
            <person name="Baldwin J."/>
            <person name="Abdouelleil A."/>
            <person name="Abdulkadir J."/>
            <person name="Abebe A."/>
            <person name="Abera B."/>
            <person name="Abreu J."/>
            <person name="Acer S.C."/>
            <person name="Aftuck L."/>
            <person name="Alexander A."/>
            <person name="An P."/>
            <person name="Anderson E."/>
            <person name="Anderson S."/>
            <person name="Arachi H."/>
            <person name="Azer M."/>
            <person name="Bachantsang P."/>
            <person name="Barry A."/>
            <person name="Bayul T."/>
            <person name="Berlin A."/>
            <person name="Bessette D."/>
            <person name="Bloom T."/>
            <person name="Blye J."/>
            <person name="Boguslavskiy L."/>
            <person name="Bonnet C."/>
            <person name="Boukhgalter B."/>
            <person name="Bourzgui I."/>
            <person name="Brown A."/>
            <person name="Cahill P."/>
            <person name="Channer S."/>
            <person name="Cheshatsang Y."/>
            <person name="Chuda L."/>
            <person name="Citroen M."/>
            <person name="Collymore A."/>
            <person name="Cooke P."/>
            <person name="Costello M."/>
            <person name="D'Aco K."/>
            <person name="Daza R."/>
            <person name="De Haan G."/>
            <person name="DeGray S."/>
            <person name="DeMaso C."/>
            <person name="Dhargay N."/>
            <person name="Dooley K."/>
            <person name="Dooley E."/>
            <person name="Doricent M."/>
            <person name="Dorje P."/>
            <person name="Dorjee K."/>
            <person name="Dupes A."/>
            <person name="Elong R."/>
            <person name="Falk J."/>
            <person name="Farina A."/>
            <person name="Faro S."/>
            <person name="Ferguson D."/>
            <person name="Fisher S."/>
            <person name="Foley C.D."/>
            <person name="Franke A."/>
            <person name="Friedrich D."/>
            <person name="Gadbois L."/>
            <person name="Gearin G."/>
            <person name="Gearin C.R."/>
            <person name="Giannoukos G."/>
            <person name="Goode T."/>
            <person name="Graham J."/>
            <person name="Grandbois E."/>
            <person name="Grewal S."/>
            <person name="Gyaltsen K."/>
            <person name="Hafez N."/>
            <person name="Hagos B."/>
            <person name="Hall J."/>
            <person name="Henson C."/>
            <person name="Hollinger A."/>
            <person name="Honan T."/>
            <person name="Huard M.D."/>
            <person name="Hughes L."/>
            <person name="Hurhula B."/>
            <person name="Husby M.E."/>
            <person name="Kamat A."/>
            <person name="Kanga B."/>
            <person name="Kashin S."/>
            <person name="Khazanovich D."/>
            <person name="Kisner P."/>
            <person name="Lance K."/>
            <person name="Lara M."/>
            <person name="Lee W."/>
            <person name="Lennon N."/>
            <person name="Letendre F."/>
            <person name="LeVine R."/>
            <person name="Lipovsky A."/>
            <person name="Liu X."/>
            <person name="Liu J."/>
            <person name="Liu S."/>
            <person name="Lokyitsang T."/>
            <person name="Lokyitsang Y."/>
            <person name="Lubonja R."/>
            <person name="Lui A."/>
            <person name="MacDonald P."/>
            <person name="Magnisalis V."/>
            <person name="Maru K."/>
            <person name="Matthews C."/>
            <person name="McCusker W."/>
            <person name="McDonough S."/>
            <person name="Mehta T."/>
            <person name="Meldrim J."/>
            <person name="Meneus L."/>
            <person name="Mihai O."/>
            <person name="Mihalev A."/>
            <person name="Mihova T."/>
            <person name="Mittelman R."/>
            <person name="Mlenga V."/>
            <person name="Montmayeur A."/>
            <person name="Mulrain L."/>
            <person name="Navidi A."/>
            <person name="Naylor J."/>
            <person name="Negash T."/>
            <person name="Nguyen T."/>
            <person name="Nguyen N."/>
            <person name="Nicol R."/>
            <person name="Norbu C."/>
            <person name="Norbu N."/>
            <person name="Novod N."/>
            <person name="O'Neill B."/>
            <person name="Osman S."/>
            <person name="Markiewicz E."/>
            <person name="Oyono O.L."/>
            <person name="Patti C."/>
            <person name="Phunkhang P."/>
            <person name="Pierre F."/>
            <person name="Priest M."/>
            <person name="Raghuraman S."/>
            <person name="Rege F."/>
            <person name="Reyes R."/>
            <person name="Rise C."/>
            <person name="Rogov P."/>
            <person name="Ross K."/>
            <person name="Ryan E."/>
            <person name="Settipalli S."/>
            <person name="Shea T."/>
            <person name="Sherpa N."/>
            <person name="Shi L."/>
            <person name="Shih D."/>
            <person name="Sparrow T."/>
            <person name="Spaulding J."/>
            <person name="Stalker J."/>
            <person name="Stange-Thomann N."/>
            <person name="Stavropoulos S."/>
            <person name="Stone C."/>
            <person name="Strader C."/>
            <person name="Tesfaye S."/>
            <person name="Thomson T."/>
            <person name="Thoulutsang Y."/>
            <person name="Thoulutsang D."/>
            <person name="Topham K."/>
            <person name="Topping I."/>
            <person name="Tsamla T."/>
            <person name="Vassiliev H."/>
            <person name="Vo A."/>
            <person name="Wangchuk T."/>
            <person name="Wangdi T."/>
            <person name="Weiand M."/>
            <person name="Wilkinson J."/>
            <person name="Wilson A."/>
            <person name="Yadav S."/>
            <person name="Young G."/>
            <person name="Yu Q."/>
            <person name="Zembek L."/>
            <person name="Zhong D."/>
            <person name="Zimmer A."/>
            <person name="Zwirko Z."/>
            <person name="Jaffe D.B."/>
            <person name="Alvarez P."/>
            <person name="Brockman W."/>
            <person name="Butler J."/>
            <person name="Chin C."/>
            <person name="Gnerre S."/>
            <person name="Grabherr M."/>
            <person name="Kleber M."/>
            <person name="Mauceli E."/>
            <person name="MacCallum I."/>
        </authorList>
    </citation>
    <scope>NUCLEOTIDE SEQUENCE [LARGE SCALE GENOMIC DNA]</scope>
    <source>
        <strain evidence="2">Tucson 14030-0811.24</strain>
    </source>
</reference>
<evidence type="ECO:0000313" key="2">
    <source>
        <dbReference type="Proteomes" id="UP000007798"/>
    </source>
</evidence>
<name>B4MUN6_DROWI</name>
<dbReference type="OrthoDB" id="7852397at2759"/>
<dbReference type="KEGG" id="dwi:6642047"/>
<dbReference type="InParanoid" id="B4MUN6"/>
<dbReference type="EMBL" id="CH963857">
    <property type="protein sequence ID" value="EDW76231.1"/>
    <property type="molecule type" value="Genomic_DNA"/>
</dbReference>
<dbReference type="OMA" id="ERECIGN"/>
<accession>B4MUN6</accession>
<sequence>MYARGEAHGNNELNSWLKLVKEASNWNKHKMIEKGQVYVMFNQYDTLRKDLDEQINDRLEILVDDIIPTEKPYSECWRLYMRQRNALRKALKQSNAKKSKAILLNSVSCTHKQDSSVESKD</sequence>
<organism evidence="1 2">
    <name type="scientific">Drosophila willistoni</name>
    <name type="common">Fruit fly</name>
    <dbReference type="NCBI Taxonomy" id="7260"/>
    <lineage>
        <taxon>Eukaryota</taxon>
        <taxon>Metazoa</taxon>
        <taxon>Ecdysozoa</taxon>
        <taxon>Arthropoda</taxon>
        <taxon>Hexapoda</taxon>
        <taxon>Insecta</taxon>
        <taxon>Pterygota</taxon>
        <taxon>Neoptera</taxon>
        <taxon>Endopterygota</taxon>
        <taxon>Diptera</taxon>
        <taxon>Brachycera</taxon>
        <taxon>Muscomorpha</taxon>
        <taxon>Ephydroidea</taxon>
        <taxon>Drosophilidae</taxon>
        <taxon>Drosophila</taxon>
        <taxon>Sophophora</taxon>
    </lineage>
</organism>
<evidence type="ECO:0000313" key="1">
    <source>
        <dbReference type="EMBL" id="EDW76231.1"/>
    </source>
</evidence>
<dbReference type="Proteomes" id="UP000007798">
    <property type="component" value="Unassembled WGS sequence"/>
</dbReference>